<keyword evidence="1" id="KW-0472">Membrane</keyword>
<evidence type="ECO:0000313" key="3">
    <source>
        <dbReference type="EMBL" id="QEW03894.1"/>
    </source>
</evidence>
<protein>
    <recommendedName>
        <fullName evidence="2">TadE-like domain-containing protein</fullName>
    </recommendedName>
</protein>
<dbReference type="RefSeq" id="WP_150925536.1">
    <property type="nucleotide sequence ID" value="NZ_CP044232.1"/>
</dbReference>
<accession>A0A5J6L5P8</accession>
<dbReference type="KEGG" id="mlz:F6J85_12880"/>
<keyword evidence="4" id="KW-1185">Reference proteome</keyword>
<organism evidence="3 4">
    <name type="scientific">Microbacterium lushaniae</name>
    <dbReference type="NCBI Taxonomy" id="2614639"/>
    <lineage>
        <taxon>Bacteria</taxon>
        <taxon>Bacillati</taxon>
        <taxon>Actinomycetota</taxon>
        <taxon>Actinomycetes</taxon>
        <taxon>Micrococcales</taxon>
        <taxon>Microbacteriaceae</taxon>
        <taxon>Microbacterium</taxon>
    </lineage>
</organism>
<proteinExistence type="predicted"/>
<keyword evidence="1" id="KW-1133">Transmembrane helix</keyword>
<gene>
    <name evidence="3" type="ORF">F6J85_12880</name>
</gene>
<feature type="transmembrane region" description="Helical" evidence="1">
    <location>
        <begin position="20"/>
        <end position="40"/>
    </location>
</feature>
<sequence>MSARRPRSLLGERGSATAEFAVALPAVLLVVVFGVAALGAGARQVRLQDAAADAARLVARGESPDRATAVVAAAGGTADIEPRGELVCVTARAPSGLPGLPPAAATACALAGGL</sequence>
<evidence type="ECO:0000256" key="1">
    <source>
        <dbReference type="SAM" id="Phobius"/>
    </source>
</evidence>
<dbReference type="EMBL" id="CP044232">
    <property type="protein sequence ID" value="QEW03894.1"/>
    <property type="molecule type" value="Genomic_DNA"/>
</dbReference>
<evidence type="ECO:0000313" key="4">
    <source>
        <dbReference type="Proteomes" id="UP000325516"/>
    </source>
</evidence>
<reference evidence="4" key="1">
    <citation type="submission" date="2019-09" db="EMBL/GenBank/DDBJ databases">
        <title>Mumia zhuanghuii sp. nov. isolated from the intestinal contents of plateau pika (Ochotona curzoniae) in the Qinghai-Tibet plateau of China.</title>
        <authorList>
            <person name="Tian Z."/>
        </authorList>
    </citation>
    <scope>NUCLEOTIDE SEQUENCE [LARGE SCALE GENOMIC DNA]</scope>
    <source>
        <strain evidence="4">L-031</strain>
    </source>
</reference>
<dbReference type="NCBIfam" id="NF041390">
    <property type="entry name" value="TadE_Rv3655c"/>
    <property type="match status" value="1"/>
</dbReference>
<dbReference type="InterPro" id="IPR012495">
    <property type="entry name" value="TadE-like_dom"/>
</dbReference>
<feature type="domain" description="TadE-like" evidence="2">
    <location>
        <begin position="14"/>
        <end position="56"/>
    </location>
</feature>
<dbReference type="Proteomes" id="UP000325516">
    <property type="component" value="Chromosome"/>
</dbReference>
<dbReference type="AlphaFoldDB" id="A0A5J6L5P8"/>
<name>A0A5J6L5P8_9MICO</name>
<keyword evidence="1" id="KW-0812">Transmembrane</keyword>
<dbReference type="InterPro" id="IPR049790">
    <property type="entry name" value="Rv3655c/TadE"/>
</dbReference>
<evidence type="ECO:0000259" key="2">
    <source>
        <dbReference type="Pfam" id="PF07811"/>
    </source>
</evidence>
<dbReference type="Pfam" id="PF07811">
    <property type="entry name" value="TadE"/>
    <property type="match status" value="1"/>
</dbReference>